<evidence type="ECO:0000313" key="3">
    <source>
        <dbReference type="EMBL" id="CAK9869548.1"/>
    </source>
</evidence>
<organism evidence="3 4">
    <name type="scientific">Sphagnum jensenii</name>
    <dbReference type="NCBI Taxonomy" id="128206"/>
    <lineage>
        <taxon>Eukaryota</taxon>
        <taxon>Viridiplantae</taxon>
        <taxon>Streptophyta</taxon>
        <taxon>Embryophyta</taxon>
        <taxon>Bryophyta</taxon>
        <taxon>Sphagnophytina</taxon>
        <taxon>Sphagnopsida</taxon>
        <taxon>Sphagnales</taxon>
        <taxon>Sphagnaceae</taxon>
        <taxon>Sphagnum</taxon>
    </lineage>
</organism>
<dbReference type="InterPro" id="IPR011009">
    <property type="entry name" value="Kinase-like_dom_sf"/>
</dbReference>
<feature type="region of interest" description="Disordered" evidence="1">
    <location>
        <begin position="119"/>
        <end position="139"/>
    </location>
</feature>
<reference evidence="3" key="1">
    <citation type="submission" date="2024-03" db="EMBL/GenBank/DDBJ databases">
        <authorList>
            <consortium name="ELIXIR-Norway"/>
            <consortium name="Elixir Norway"/>
        </authorList>
    </citation>
    <scope>NUCLEOTIDE SEQUENCE</scope>
</reference>
<dbReference type="EMBL" id="OZ023720">
    <property type="protein sequence ID" value="CAK9869548.1"/>
    <property type="molecule type" value="Genomic_DNA"/>
</dbReference>
<evidence type="ECO:0000259" key="2">
    <source>
        <dbReference type="PROSITE" id="PS50011"/>
    </source>
</evidence>
<evidence type="ECO:0000256" key="1">
    <source>
        <dbReference type="SAM" id="MobiDB-lite"/>
    </source>
</evidence>
<feature type="compositionally biased region" description="Low complexity" evidence="1">
    <location>
        <begin position="467"/>
        <end position="481"/>
    </location>
</feature>
<dbReference type="Proteomes" id="UP001497522">
    <property type="component" value="Chromosome 19"/>
</dbReference>
<dbReference type="PROSITE" id="PS50011">
    <property type="entry name" value="PROTEIN_KINASE_DOM"/>
    <property type="match status" value="1"/>
</dbReference>
<name>A0ABP1B3M9_9BRYO</name>
<dbReference type="InterPro" id="IPR008271">
    <property type="entry name" value="Ser/Thr_kinase_AS"/>
</dbReference>
<dbReference type="Pfam" id="PF00069">
    <property type="entry name" value="Pkinase"/>
    <property type="match status" value="2"/>
</dbReference>
<sequence>MDNDDDDDRGQILVGNGGNPDDDAQEEEELFYQKACFLASLVLRIGKACGIEALRKNCRLFPVTSLEVAALCELPKSPLRLSISSKDAATTASATLVDVSPSFLLQLQGSLRRLRAHKEVQVSPAGHHHHHHQYGAHGCGAGTAAAAAASSSPPPPPLLVQNPPLLPGAAAAALQGSDNNNKQKLSKPKHIPEFRDYVVEGEEGTGGYGTVYRVKRKGDGQLFAIKCPLEKTTLNYVNHEIRMLQIVGGKHCITRCEEVIHEEQGVAMEEDGGHTLINKRPNLVLQYIEHDKPEVLRKEITFEELQQYGFCLFTALAHLHKQGIVHRDVKPGNFLFSRKQRLGYLVDFNLAMTMPPCERKHKLQQTAIIIPKVSVAEERQMLGDDNICKKSVAADSSSKAAVVLNSHAAPPPSGSQEAQLSSKPAICSRGACDGSAPNLMLGELAWMPQTVSVLKYAQYFNKNRSQSPATTTATTSNPPASQHKRVAASQHKNQASTRVAAAAAAAAAGGRQNLVRDGPCAGTKGYRAPEVLLKSNMQTTKLDIWSAGVSLLQLVAGKAPFPSSSSEQALKDIAKLRGTSDLHKLATVHGCKHKLPPGLQSLSHLPLTVKDWVSSNARRADMRDKLPNSLCDLIEKCLQVDPNNRIDATQALCHEFFSPCHLSSYHHDICQGLSNKCS</sequence>
<gene>
    <name evidence="3" type="ORF">CSSPJE1EN2_LOCUS12306</name>
</gene>
<dbReference type="PROSITE" id="PS00108">
    <property type="entry name" value="PROTEIN_KINASE_ST"/>
    <property type="match status" value="1"/>
</dbReference>
<keyword evidence="4" id="KW-1185">Reference proteome</keyword>
<protein>
    <recommendedName>
        <fullName evidence="2">Protein kinase domain-containing protein</fullName>
    </recommendedName>
</protein>
<dbReference type="SUPFAM" id="SSF56112">
    <property type="entry name" value="Protein kinase-like (PK-like)"/>
    <property type="match status" value="1"/>
</dbReference>
<evidence type="ECO:0000313" key="4">
    <source>
        <dbReference type="Proteomes" id="UP001497522"/>
    </source>
</evidence>
<feature type="region of interest" description="Disordered" evidence="1">
    <location>
        <begin position="465"/>
        <end position="496"/>
    </location>
</feature>
<feature type="region of interest" description="Disordered" evidence="1">
    <location>
        <begin position="1"/>
        <end position="24"/>
    </location>
</feature>
<accession>A0ABP1B3M9</accession>
<dbReference type="PANTHER" id="PTHR44167:SF24">
    <property type="entry name" value="SERINE_THREONINE-PROTEIN KINASE CHK2"/>
    <property type="match status" value="1"/>
</dbReference>
<proteinExistence type="predicted"/>
<dbReference type="SMART" id="SM00220">
    <property type="entry name" value="S_TKc"/>
    <property type="match status" value="1"/>
</dbReference>
<dbReference type="PANTHER" id="PTHR44167">
    <property type="entry name" value="OVARIAN-SPECIFIC SERINE/THREONINE-PROTEIN KINASE LOK-RELATED"/>
    <property type="match status" value="1"/>
</dbReference>
<feature type="domain" description="Protein kinase" evidence="2">
    <location>
        <begin position="197"/>
        <end position="657"/>
    </location>
</feature>
<dbReference type="Gene3D" id="1.10.510.10">
    <property type="entry name" value="Transferase(Phosphotransferase) domain 1"/>
    <property type="match status" value="2"/>
</dbReference>
<dbReference type="InterPro" id="IPR000719">
    <property type="entry name" value="Prot_kinase_dom"/>
</dbReference>